<keyword evidence="16" id="KW-1185">Reference proteome</keyword>
<feature type="domain" description="N-acetylmuramoyl-L-alanine amidase" evidence="14">
    <location>
        <begin position="39"/>
        <end position="190"/>
    </location>
</feature>
<evidence type="ECO:0000256" key="13">
    <source>
        <dbReference type="SAM" id="MobiDB-lite"/>
    </source>
</evidence>
<evidence type="ECO:0000259" key="14">
    <source>
        <dbReference type="SMART" id="SM00644"/>
    </source>
</evidence>
<dbReference type="SMART" id="SM00644">
    <property type="entry name" value="Ami_2"/>
    <property type="match status" value="1"/>
</dbReference>
<evidence type="ECO:0000256" key="7">
    <source>
        <dbReference type="ARBA" id="ARBA00022723"/>
    </source>
</evidence>
<keyword evidence="6" id="KW-0963">Cytoplasm</keyword>
<dbReference type="CDD" id="cd06583">
    <property type="entry name" value="PGRP"/>
    <property type="match status" value="1"/>
</dbReference>
<keyword evidence="10" id="KW-0961">Cell wall biogenesis/degradation</keyword>
<dbReference type="GO" id="GO:0005737">
    <property type="term" value="C:cytoplasm"/>
    <property type="evidence" value="ECO:0007669"/>
    <property type="project" value="UniProtKB-SubCell"/>
</dbReference>
<comment type="subcellular location">
    <subcellularLocation>
        <location evidence="3">Cytoplasm</location>
    </subcellularLocation>
</comment>
<gene>
    <name evidence="15" type="ORF">J122_2725</name>
</gene>
<comment type="catalytic activity">
    <reaction evidence="1">
        <text>Hydrolyzes the link between N-acetylmuramoyl residues and L-amino acid residues in certain cell-wall glycopeptides.</text>
        <dbReference type="EC" id="3.5.1.28"/>
    </reaction>
</comment>
<dbReference type="GO" id="GO:0046872">
    <property type="term" value="F:metal ion binding"/>
    <property type="evidence" value="ECO:0007669"/>
    <property type="project" value="UniProtKB-KW"/>
</dbReference>
<evidence type="ECO:0000256" key="12">
    <source>
        <dbReference type="ARBA" id="ARBA00042615"/>
    </source>
</evidence>
<keyword evidence="9" id="KW-0862">Zinc</keyword>
<evidence type="ECO:0000256" key="5">
    <source>
        <dbReference type="ARBA" id="ARBA00011901"/>
    </source>
</evidence>
<comment type="similarity">
    <text evidence="4">Belongs to the N-acetylmuramoyl-L-alanine amidase 2 family.</text>
</comment>
<dbReference type="InterPro" id="IPR051206">
    <property type="entry name" value="NAMLAA_amidase_2"/>
</dbReference>
<dbReference type="GO" id="GO:0008745">
    <property type="term" value="F:N-acetylmuramoyl-L-alanine amidase activity"/>
    <property type="evidence" value="ECO:0007669"/>
    <property type="project" value="UniProtKB-EC"/>
</dbReference>
<dbReference type="PATRIC" id="fig|1306954.6.peg.1012"/>
<dbReference type="EC" id="3.5.1.28" evidence="5"/>
<sequence>MPISDPFNQDNKHNNDSLSSQAEQLRLTGRYPGSRWVPSPNFGARPEGSAISLLVVHNISLPPGQFGGTEIEDFFCNRLDPAAHPYFESIAAMQVSAHALVRRDGSVVQFVSCLDRAWHAGRSCFDGQEECNDFSIGIELEGADDVPYTPEQYRTLADMARLTMMAWPEISTERITGHSDIAPGRKTDPGPAFDWRYFSRLLAHEEIA</sequence>
<dbReference type="Gene3D" id="3.40.80.10">
    <property type="entry name" value="Peptidoglycan recognition protein-like"/>
    <property type="match status" value="1"/>
</dbReference>
<dbReference type="AlphaFoldDB" id="A0A137S868"/>
<accession>A0A137S868</accession>
<evidence type="ECO:0000256" key="3">
    <source>
        <dbReference type="ARBA" id="ARBA00004496"/>
    </source>
</evidence>
<dbReference type="InterPro" id="IPR036505">
    <property type="entry name" value="Amidase/PGRP_sf"/>
</dbReference>
<dbReference type="GO" id="GO:0009253">
    <property type="term" value="P:peptidoglycan catabolic process"/>
    <property type="evidence" value="ECO:0007669"/>
    <property type="project" value="InterPro"/>
</dbReference>
<dbReference type="PANTHER" id="PTHR30417:SF4">
    <property type="entry name" value="1,6-ANHYDRO-N-ACETYLMURAMYL-L-ALANINE AMIDASE AMPD"/>
    <property type="match status" value="1"/>
</dbReference>
<evidence type="ECO:0000313" key="16">
    <source>
        <dbReference type="Proteomes" id="UP000070282"/>
    </source>
</evidence>
<dbReference type="SUPFAM" id="SSF55846">
    <property type="entry name" value="N-acetylmuramoyl-L-alanine amidase-like"/>
    <property type="match status" value="1"/>
</dbReference>
<evidence type="ECO:0000256" key="11">
    <source>
        <dbReference type="ARBA" id="ARBA00039257"/>
    </source>
</evidence>
<evidence type="ECO:0000256" key="9">
    <source>
        <dbReference type="ARBA" id="ARBA00022833"/>
    </source>
</evidence>
<name>A0A137S868_9GAMM</name>
<evidence type="ECO:0000256" key="6">
    <source>
        <dbReference type="ARBA" id="ARBA00022490"/>
    </source>
</evidence>
<protein>
    <recommendedName>
        <fullName evidence="11">1,6-anhydro-N-acetylmuramyl-L-alanine amidase AmpD</fullName>
        <ecNumber evidence="5">3.5.1.28</ecNumber>
    </recommendedName>
    <alternativeName>
        <fullName evidence="12">N-acetylmuramoyl-L-alanine amidase</fullName>
    </alternativeName>
</protein>
<proteinExistence type="inferred from homology"/>
<dbReference type="GO" id="GO:0071555">
    <property type="term" value="P:cell wall organization"/>
    <property type="evidence" value="ECO:0007669"/>
    <property type="project" value="UniProtKB-KW"/>
</dbReference>
<comment type="caution">
    <text evidence="15">The sequence shown here is derived from an EMBL/GenBank/DDBJ whole genome shotgun (WGS) entry which is preliminary data.</text>
</comment>
<dbReference type="Proteomes" id="UP000070282">
    <property type="component" value="Unassembled WGS sequence"/>
</dbReference>
<evidence type="ECO:0000256" key="10">
    <source>
        <dbReference type="ARBA" id="ARBA00023316"/>
    </source>
</evidence>
<feature type="region of interest" description="Disordered" evidence="13">
    <location>
        <begin position="1"/>
        <end position="20"/>
    </location>
</feature>
<evidence type="ECO:0000256" key="1">
    <source>
        <dbReference type="ARBA" id="ARBA00001561"/>
    </source>
</evidence>
<comment type="cofactor">
    <cofactor evidence="2">
        <name>Zn(2+)</name>
        <dbReference type="ChEBI" id="CHEBI:29105"/>
    </cofactor>
</comment>
<evidence type="ECO:0000313" key="15">
    <source>
        <dbReference type="EMBL" id="KXO08626.1"/>
    </source>
</evidence>
<keyword evidence="7" id="KW-0479">Metal-binding</keyword>
<reference evidence="16" key="1">
    <citation type="submission" date="2015-12" db="EMBL/GenBank/DDBJ databases">
        <authorList>
            <person name="Lima A."/>
            <person name="Farahani Zayas N."/>
            <person name="Castro Da Silva M.A."/>
            <person name="Cabral A."/>
            <person name="Pessatti M.L."/>
        </authorList>
    </citation>
    <scope>NUCLEOTIDE SEQUENCE [LARGE SCALE GENOMIC DNA]</scope>
    <source>
        <strain evidence="16">LAMA 842</strain>
    </source>
</reference>
<dbReference type="EMBL" id="LOCO01000015">
    <property type="protein sequence ID" value="KXO08626.1"/>
    <property type="molecule type" value="Genomic_DNA"/>
</dbReference>
<organism evidence="15 16">
    <name type="scientific">Marinobacter excellens LAMA 842</name>
    <dbReference type="NCBI Taxonomy" id="1306954"/>
    <lineage>
        <taxon>Bacteria</taxon>
        <taxon>Pseudomonadati</taxon>
        <taxon>Pseudomonadota</taxon>
        <taxon>Gammaproteobacteria</taxon>
        <taxon>Pseudomonadales</taxon>
        <taxon>Marinobacteraceae</taxon>
        <taxon>Marinobacter</taxon>
    </lineage>
</organism>
<dbReference type="GO" id="GO:0009254">
    <property type="term" value="P:peptidoglycan turnover"/>
    <property type="evidence" value="ECO:0007669"/>
    <property type="project" value="TreeGrafter"/>
</dbReference>
<dbReference type="NCBIfam" id="NF008758">
    <property type="entry name" value="PRK11789.1"/>
    <property type="match status" value="1"/>
</dbReference>
<evidence type="ECO:0000256" key="2">
    <source>
        <dbReference type="ARBA" id="ARBA00001947"/>
    </source>
</evidence>
<keyword evidence="8 15" id="KW-0378">Hydrolase</keyword>
<evidence type="ECO:0000256" key="4">
    <source>
        <dbReference type="ARBA" id="ARBA00007553"/>
    </source>
</evidence>
<dbReference type="InterPro" id="IPR002502">
    <property type="entry name" value="Amidase_domain"/>
</dbReference>
<dbReference type="PANTHER" id="PTHR30417">
    <property type="entry name" value="N-ACETYLMURAMOYL-L-ALANINE AMIDASE AMID"/>
    <property type="match status" value="1"/>
</dbReference>
<dbReference type="Pfam" id="PF01510">
    <property type="entry name" value="Amidase_2"/>
    <property type="match status" value="1"/>
</dbReference>
<evidence type="ECO:0000256" key="8">
    <source>
        <dbReference type="ARBA" id="ARBA00022801"/>
    </source>
</evidence>